<dbReference type="InterPro" id="IPR011108">
    <property type="entry name" value="RMMBL"/>
</dbReference>
<protein>
    <submittedName>
        <fullName evidence="4">Ribonuclease J</fullName>
        <ecNumber evidence="4">3.1.-.-</ecNumber>
    </submittedName>
</protein>
<reference evidence="4" key="1">
    <citation type="submission" date="2019-08" db="EMBL/GenBank/DDBJ databases">
        <authorList>
            <person name="Kucharzyk K."/>
            <person name="Murdoch R.W."/>
            <person name="Higgins S."/>
            <person name="Loffler F."/>
        </authorList>
    </citation>
    <scope>NUCLEOTIDE SEQUENCE</scope>
</reference>
<dbReference type="EC" id="3.1.-.-" evidence="4"/>
<dbReference type="AlphaFoldDB" id="A0A644XPR4"/>
<name>A0A644XPR4_9ZZZZ</name>
<dbReference type="PANTHER" id="PTHR43694">
    <property type="entry name" value="RIBONUCLEASE J"/>
    <property type="match status" value="1"/>
</dbReference>
<keyword evidence="4" id="KW-0378">Hydrolase</keyword>
<dbReference type="SUPFAM" id="SSF56281">
    <property type="entry name" value="Metallo-hydrolase/oxidoreductase"/>
    <property type="match status" value="1"/>
</dbReference>
<dbReference type="GO" id="GO:0003723">
    <property type="term" value="F:RNA binding"/>
    <property type="evidence" value="ECO:0007669"/>
    <property type="project" value="UniProtKB-KW"/>
</dbReference>
<dbReference type="Gene3D" id="3.40.50.10710">
    <property type="entry name" value="Metallo-hydrolase/oxidoreductase"/>
    <property type="match status" value="1"/>
</dbReference>
<dbReference type="EMBL" id="VSSQ01002895">
    <property type="protein sequence ID" value="MPM17967.1"/>
    <property type="molecule type" value="Genomic_DNA"/>
</dbReference>
<accession>A0A644XPR4</accession>
<organism evidence="4">
    <name type="scientific">bioreactor metagenome</name>
    <dbReference type="NCBI Taxonomy" id="1076179"/>
    <lineage>
        <taxon>unclassified sequences</taxon>
        <taxon>metagenomes</taxon>
        <taxon>ecological metagenomes</taxon>
    </lineage>
</organism>
<dbReference type="Gene3D" id="3.60.15.10">
    <property type="entry name" value="Ribonuclease Z/Hydroxyacylglutathione hydrolase-like"/>
    <property type="match status" value="1"/>
</dbReference>
<dbReference type="PANTHER" id="PTHR43694:SF1">
    <property type="entry name" value="RIBONUCLEASE J"/>
    <property type="match status" value="1"/>
</dbReference>
<evidence type="ECO:0000313" key="4">
    <source>
        <dbReference type="EMBL" id="MPM17967.1"/>
    </source>
</evidence>
<keyword evidence="1" id="KW-0540">Nuclease</keyword>
<dbReference type="CDD" id="cd07732">
    <property type="entry name" value="metallo-hydrolase-like_MBL-fold"/>
    <property type="match status" value="1"/>
</dbReference>
<sequence length="415" mass="46697">MQVCIHRGSKQIGGSCVEIETQGQRLLIDLGLPLDAEKNTIQYLPEISGLDGSDPSLLGILISHPHLDHFGLLTHISPMIPVGMGSAARRILTAASPFLPGNWAVPSQGWDYQSEQSFEVGPFRITPFLVDHSAYDAYALLIESDGKRLFYSGDLRAHGCKAVLFEHLIAYPPADINTLLLEGSSLGRLNDDQHYPTEADIETQLVQAFSATEGLALVHTSAQNIDRVVSILRACKRTGRKLIIDLYTAVILEATGNLHIPQSNWPDVALFIPQVQRIQIKENAWFDLLRHHAENRIFIEHLHEAQSKSTLLFRPLHCPDLERGNCLKGATYIYSQWEGYWERDSYNKLKEWLERNSIPKISIHTSGHASPGDLKKIVAAINPRKVVPIHTFFPERYGELFQNVEVHNDGEWWEV</sequence>
<feature type="domain" description="Metallo-beta-lactamase" evidence="3">
    <location>
        <begin position="13"/>
        <end position="198"/>
    </location>
</feature>
<dbReference type="InterPro" id="IPR036866">
    <property type="entry name" value="RibonucZ/Hydroxyglut_hydro"/>
</dbReference>
<dbReference type="InterPro" id="IPR042173">
    <property type="entry name" value="RNase_J_2"/>
</dbReference>
<keyword evidence="2" id="KW-0694">RNA-binding</keyword>
<comment type="caution">
    <text evidence="4">The sequence shown here is derived from an EMBL/GenBank/DDBJ whole genome shotgun (WGS) entry which is preliminary data.</text>
</comment>
<dbReference type="GO" id="GO:0004527">
    <property type="term" value="F:exonuclease activity"/>
    <property type="evidence" value="ECO:0007669"/>
    <property type="project" value="UniProtKB-KW"/>
</dbReference>
<evidence type="ECO:0000256" key="1">
    <source>
        <dbReference type="ARBA" id="ARBA00022839"/>
    </source>
</evidence>
<proteinExistence type="predicted"/>
<gene>
    <name evidence="4" type="primary">rnj_7</name>
    <name evidence="4" type="ORF">SDC9_64367</name>
</gene>
<dbReference type="SMART" id="SM00849">
    <property type="entry name" value="Lactamase_B"/>
    <property type="match status" value="1"/>
</dbReference>
<evidence type="ECO:0000256" key="2">
    <source>
        <dbReference type="ARBA" id="ARBA00022884"/>
    </source>
</evidence>
<dbReference type="Pfam" id="PF12706">
    <property type="entry name" value="Lactamase_B_2"/>
    <property type="match status" value="1"/>
</dbReference>
<dbReference type="Pfam" id="PF07521">
    <property type="entry name" value="RMMBL"/>
    <property type="match status" value="1"/>
</dbReference>
<dbReference type="InterPro" id="IPR001279">
    <property type="entry name" value="Metallo-B-lactamas"/>
</dbReference>
<keyword evidence="1" id="KW-0269">Exonuclease</keyword>
<evidence type="ECO:0000259" key="3">
    <source>
        <dbReference type="SMART" id="SM00849"/>
    </source>
</evidence>